<evidence type="ECO:0000259" key="9">
    <source>
        <dbReference type="PROSITE" id="PS51384"/>
    </source>
</evidence>
<feature type="domain" description="2Fe-2S ferredoxin-type" evidence="8">
    <location>
        <begin position="225"/>
        <end position="311"/>
    </location>
</feature>
<dbReference type="GO" id="GO:0046872">
    <property type="term" value="F:metal ion binding"/>
    <property type="evidence" value="ECO:0007669"/>
    <property type="project" value="UniProtKB-KW"/>
</dbReference>
<accession>A0A1M7TWI8</accession>
<dbReference type="AlphaFoldDB" id="A0A1M7TWI8"/>
<dbReference type="SUPFAM" id="SSF52343">
    <property type="entry name" value="Ferredoxin reductase-like, C-terminal NADP-linked domain"/>
    <property type="match status" value="1"/>
</dbReference>
<dbReference type="InterPro" id="IPR012675">
    <property type="entry name" value="Beta-grasp_dom_sf"/>
</dbReference>
<protein>
    <submittedName>
        <fullName evidence="10">Ferredoxin-NADP reductase</fullName>
    </submittedName>
</protein>
<dbReference type="SUPFAM" id="SSF54292">
    <property type="entry name" value="2Fe-2S ferredoxin-like"/>
    <property type="match status" value="1"/>
</dbReference>
<feature type="domain" description="FAD-binding FR-type" evidence="9">
    <location>
        <begin position="1"/>
        <end position="101"/>
    </location>
</feature>
<dbReference type="PROSITE" id="PS51384">
    <property type="entry name" value="FAD_FR"/>
    <property type="match status" value="1"/>
</dbReference>
<evidence type="ECO:0000256" key="4">
    <source>
        <dbReference type="ARBA" id="ARBA00022723"/>
    </source>
</evidence>
<dbReference type="InterPro" id="IPR039261">
    <property type="entry name" value="FNR_nucleotide-bd"/>
</dbReference>
<keyword evidence="3" id="KW-0001">2Fe-2S</keyword>
<dbReference type="Gene3D" id="3.10.20.30">
    <property type="match status" value="1"/>
</dbReference>
<evidence type="ECO:0000313" key="11">
    <source>
        <dbReference type="Proteomes" id="UP000184440"/>
    </source>
</evidence>
<reference evidence="10 11" key="1">
    <citation type="submission" date="2016-11" db="EMBL/GenBank/DDBJ databases">
        <authorList>
            <person name="Jaros S."/>
            <person name="Januszkiewicz K."/>
            <person name="Wedrychowicz H."/>
        </authorList>
    </citation>
    <scope>NUCLEOTIDE SEQUENCE [LARGE SCALE GENOMIC DNA]</scope>
    <source>
        <strain evidence="10 11">DSM 46144</strain>
    </source>
</reference>
<dbReference type="STRING" id="134849.SAMN05443668_107210"/>
<dbReference type="SUPFAM" id="SSF63380">
    <property type="entry name" value="Riboflavin synthase domain-like"/>
    <property type="match status" value="1"/>
</dbReference>
<evidence type="ECO:0000256" key="3">
    <source>
        <dbReference type="ARBA" id="ARBA00022714"/>
    </source>
</evidence>
<evidence type="ECO:0000256" key="6">
    <source>
        <dbReference type="ARBA" id="ARBA00023004"/>
    </source>
</evidence>
<keyword evidence="5" id="KW-0560">Oxidoreductase</keyword>
<evidence type="ECO:0000259" key="8">
    <source>
        <dbReference type="PROSITE" id="PS51085"/>
    </source>
</evidence>
<dbReference type="PANTHER" id="PTHR47354:SF1">
    <property type="entry name" value="CARNITINE MONOOXYGENASE REDUCTASE SUBUNIT"/>
    <property type="match status" value="1"/>
</dbReference>
<dbReference type="PROSITE" id="PS51085">
    <property type="entry name" value="2FE2S_FER_2"/>
    <property type="match status" value="1"/>
</dbReference>
<dbReference type="CDD" id="cd06185">
    <property type="entry name" value="PDR_like"/>
    <property type="match status" value="1"/>
</dbReference>
<evidence type="ECO:0000256" key="2">
    <source>
        <dbReference type="ARBA" id="ARBA00022630"/>
    </source>
</evidence>
<evidence type="ECO:0000313" key="10">
    <source>
        <dbReference type="EMBL" id="SHN75066.1"/>
    </source>
</evidence>
<dbReference type="InterPro" id="IPR017927">
    <property type="entry name" value="FAD-bd_FR_type"/>
</dbReference>
<dbReference type="Pfam" id="PF22290">
    <property type="entry name" value="DmmA-like_N"/>
    <property type="match status" value="1"/>
</dbReference>
<dbReference type="GO" id="GO:0016491">
    <property type="term" value="F:oxidoreductase activity"/>
    <property type="evidence" value="ECO:0007669"/>
    <property type="project" value="UniProtKB-KW"/>
</dbReference>
<keyword evidence="7" id="KW-0411">Iron-sulfur</keyword>
<gene>
    <name evidence="10" type="ORF">SAMN05443668_107210</name>
</gene>
<dbReference type="PANTHER" id="PTHR47354">
    <property type="entry name" value="NADH OXIDOREDUCTASE HCR"/>
    <property type="match status" value="1"/>
</dbReference>
<dbReference type="Pfam" id="PF00111">
    <property type="entry name" value="Fer2"/>
    <property type="match status" value="1"/>
</dbReference>
<keyword evidence="6" id="KW-0408">Iron</keyword>
<keyword evidence="4" id="KW-0479">Metal-binding</keyword>
<dbReference type="InterPro" id="IPR054582">
    <property type="entry name" value="DmmA-like_N"/>
</dbReference>
<dbReference type="Gene3D" id="2.40.30.10">
    <property type="entry name" value="Translation factors"/>
    <property type="match status" value="1"/>
</dbReference>
<organism evidence="10 11">
    <name type="scientific">Cryptosporangium aurantiacum</name>
    <dbReference type="NCBI Taxonomy" id="134849"/>
    <lineage>
        <taxon>Bacteria</taxon>
        <taxon>Bacillati</taxon>
        <taxon>Actinomycetota</taxon>
        <taxon>Actinomycetes</taxon>
        <taxon>Cryptosporangiales</taxon>
        <taxon>Cryptosporangiaceae</taxon>
        <taxon>Cryptosporangium</taxon>
    </lineage>
</organism>
<dbReference type="InterPro" id="IPR001041">
    <property type="entry name" value="2Fe-2S_ferredoxin-type"/>
</dbReference>
<evidence type="ECO:0000256" key="5">
    <source>
        <dbReference type="ARBA" id="ARBA00023002"/>
    </source>
</evidence>
<dbReference type="InterPro" id="IPR050415">
    <property type="entry name" value="MRET"/>
</dbReference>
<dbReference type="Proteomes" id="UP000184440">
    <property type="component" value="Unassembled WGS sequence"/>
</dbReference>
<dbReference type="EMBL" id="FRCS01000007">
    <property type="protein sequence ID" value="SHN75066.1"/>
    <property type="molecule type" value="Genomic_DNA"/>
</dbReference>
<evidence type="ECO:0000256" key="7">
    <source>
        <dbReference type="ARBA" id="ARBA00023014"/>
    </source>
</evidence>
<comment type="cofactor">
    <cofactor evidence="1">
        <name>FAD</name>
        <dbReference type="ChEBI" id="CHEBI:57692"/>
    </cofactor>
</comment>
<dbReference type="PRINTS" id="PR00409">
    <property type="entry name" value="PHDIOXRDTASE"/>
</dbReference>
<dbReference type="InterPro" id="IPR036010">
    <property type="entry name" value="2Fe-2S_ferredoxin-like_sf"/>
</dbReference>
<dbReference type="RefSeq" id="WP_073260008.1">
    <property type="nucleotide sequence ID" value="NZ_FRCS01000007.1"/>
</dbReference>
<name>A0A1M7TWI8_9ACTN</name>
<evidence type="ECO:0000256" key="1">
    <source>
        <dbReference type="ARBA" id="ARBA00001974"/>
    </source>
</evidence>
<dbReference type="InterPro" id="IPR017938">
    <property type="entry name" value="Riboflavin_synthase-like_b-brl"/>
</dbReference>
<dbReference type="Gene3D" id="3.40.50.80">
    <property type="entry name" value="Nucleotide-binding domain of ferredoxin-NADP reductase (FNR) module"/>
    <property type="match status" value="1"/>
</dbReference>
<dbReference type="GO" id="GO:0051537">
    <property type="term" value="F:2 iron, 2 sulfur cluster binding"/>
    <property type="evidence" value="ECO:0007669"/>
    <property type="project" value="UniProtKB-KW"/>
</dbReference>
<keyword evidence="2" id="KW-0285">Flavoprotein</keyword>
<sequence length="311" mass="33093">MTVLDLVVRRSTEVADGIRELELAAADGGALPAHPAGSHLVLECGGARNAYSLTNVGRDPLRYTIAVLRRPDGRGGSRYLHGLRPGDRVAASRPRSAFAPVTTARKHLLIAGGIGITPLLAHVRDAARWGREVELLYAHRPGAGAFVDELASRLGPRFGRTTDRVAFRAALAAALTTQPLGTHLYVCGPEPLTDRVLGDAARAGWVPQRLHRERFAAVEPPPGRPFVARLARSGRDVAVPSGTSLLDALRAAGVDVPNLCRQGLCGECRVPVLAGVPLHRDEYLTDDERAAGDAMLSCISRCDSDGLTLDL</sequence>
<proteinExistence type="predicted"/>
<dbReference type="CDD" id="cd00207">
    <property type="entry name" value="fer2"/>
    <property type="match status" value="1"/>
</dbReference>
<keyword evidence="11" id="KW-1185">Reference proteome</keyword>